<feature type="transmembrane region" description="Helical" evidence="10">
    <location>
        <begin position="284"/>
        <end position="304"/>
    </location>
</feature>
<gene>
    <name evidence="12" type="ORF">J3D65DRAFT_558100</name>
</gene>
<evidence type="ECO:0000256" key="11">
    <source>
        <dbReference type="SAM" id="MobiDB-lite"/>
    </source>
</evidence>
<dbReference type="PANTHER" id="PTHR22760">
    <property type="entry name" value="GLYCOSYLTRANSFERASE"/>
    <property type="match status" value="1"/>
</dbReference>
<accession>A0ABR1LCY9</accession>
<evidence type="ECO:0000256" key="4">
    <source>
        <dbReference type="ARBA" id="ARBA00022676"/>
    </source>
</evidence>
<comment type="pathway">
    <text evidence="2">Protein modification; protein glycosylation.</text>
</comment>
<keyword evidence="5" id="KW-0808">Transferase</keyword>
<evidence type="ECO:0000256" key="3">
    <source>
        <dbReference type="ARBA" id="ARBA00007063"/>
    </source>
</evidence>
<dbReference type="Pfam" id="PF11927">
    <property type="entry name" value="HODM_asu-like"/>
    <property type="match status" value="1"/>
</dbReference>
<keyword evidence="8 10" id="KW-1133">Transmembrane helix</keyword>
<proteinExistence type="inferred from homology"/>
<evidence type="ECO:0000256" key="6">
    <source>
        <dbReference type="ARBA" id="ARBA00022692"/>
    </source>
</evidence>
<evidence type="ECO:0000256" key="1">
    <source>
        <dbReference type="ARBA" id="ARBA00004477"/>
    </source>
</evidence>
<evidence type="ECO:0000256" key="8">
    <source>
        <dbReference type="ARBA" id="ARBA00022989"/>
    </source>
</evidence>
<keyword evidence="13" id="KW-1185">Reference proteome</keyword>
<keyword evidence="7 10" id="KW-0256">Endoplasmic reticulum</keyword>
<evidence type="ECO:0000256" key="10">
    <source>
        <dbReference type="RuleBase" id="RU363075"/>
    </source>
</evidence>
<dbReference type="EC" id="2.4.1.-" evidence="10"/>
<evidence type="ECO:0000256" key="5">
    <source>
        <dbReference type="ARBA" id="ARBA00022679"/>
    </source>
</evidence>
<feature type="transmembrane region" description="Helical" evidence="10">
    <location>
        <begin position="178"/>
        <end position="200"/>
    </location>
</feature>
<feature type="transmembrane region" description="Helical" evidence="10">
    <location>
        <begin position="345"/>
        <end position="362"/>
    </location>
</feature>
<feature type="region of interest" description="Disordered" evidence="11">
    <location>
        <begin position="708"/>
        <end position="737"/>
    </location>
</feature>
<protein>
    <recommendedName>
        <fullName evidence="10">Mannosyltransferase</fullName>
        <ecNumber evidence="10">2.4.1.-</ecNumber>
    </recommendedName>
</protein>
<evidence type="ECO:0000256" key="7">
    <source>
        <dbReference type="ARBA" id="ARBA00022824"/>
    </source>
</evidence>
<feature type="compositionally biased region" description="Basic and acidic residues" evidence="11">
    <location>
        <begin position="715"/>
        <end position="730"/>
    </location>
</feature>
<evidence type="ECO:0000313" key="13">
    <source>
        <dbReference type="Proteomes" id="UP001360953"/>
    </source>
</evidence>
<dbReference type="EMBL" id="JBBPEH010000010">
    <property type="protein sequence ID" value="KAK7533107.1"/>
    <property type="molecule type" value="Genomic_DNA"/>
</dbReference>
<feature type="transmembrane region" description="Helical" evidence="10">
    <location>
        <begin position="220"/>
        <end position="242"/>
    </location>
</feature>
<dbReference type="InterPro" id="IPR005599">
    <property type="entry name" value="GPI_mannosylTrfase"/>
</dbReference>
<feature type="transmembrane region" description="Helical" evidence="10">
    <location>
        <begin position="128"/>
        <end position="149"/>
    </location>
</feature>
<dbReference type="InterPro" id="IPR021848">
    <property type="entry name" value="HODM_asu-like"/>
</dbReference>
<keyword evidence="9 10" id="KW-0472">Membrane</keyword>
<dbReference type="PANTHER" id="PTHR22760:SF2">
    <property type="entry name" value="ALPHA-1,2-MANNOSYLTRANSFERASE ALG9"/>
    <property type="match status" value="1"/>
</dbReference>
<comment type="subcellular location">
    <subcellularLocation>
        <location evidence="1 10">Endoplasmic reticulum membrane</location>
        <topology evidence="1 10">Multi-pass membrane protein</topology>
    </subcellularLocation>
</comment>
<evidence type="ECO:0000256" key="2">
    <source>
        <dbReference type="ARBA" id="ARBA00004922"/>
    </source>
</evidence>
<evidence type="ECO:0000256" key="9">
    <source>
        <dbReference type="ARBA" id="ARBA00023136"/>
    </source>
</evidence>
<comment type="caution">
    <text evidence="12">The sequence shown here is derived from an EMBL/GenBank/DDBJ whole genome shotgun (WGS) entry which is preliminary data.</text>
</comment>
<dbReference type="RefSeq" id="XP_066652500.1">
    <property type="nucleotide sequence ID" value="XM_066797342.1"/>
</dbReference>
<sequence length="1082" mass="122498">MTVELTKIRQPPDFNPVVAFYIFSATHLLSALYAPIQDCDEIFNYFEPSHYLNHGYGLQTWEYSPDYAIRSWTYAGFHALTAGVARIYPGTNKTTQFYFLRCMLAFLCASCETRLFSTIARTLNPRIAVFFLIAVVFSPGMFHASTAYLPSSFTMYTSMLGLSAFMDWRGGLRTASGITWFGIGAVLGWPFSGVLILPFIVEEMILAAVTKSTSETYQRFVYGFCRSLLVLGFGVAVDSFFYKKLVCVPLNIVWYNVFSGPGRGPEIYGVEPWHFYIRNLALNFNVWFVLAVSALPLLVGNYLLRRQSVPKQNILRGVVFTSPFYLWLAIFTLQPHKEERFMYPAYPFLAVNSAIALHVVLAHLGSTDPKDILSKIPAKIKLGLAGALVFGAINVGIWRALGMVTAYSAPLKVYEPLWHNASAGDTVCLGKEWYRFPSSFFLPKGVRAKFVKSAFTGLLPGEFSEASGFGLFPGAWLVPAGMNDENREDSGKYTEVERCTFMVDSALPSWTPSELEPNYIADTANWEALKCEKFLDAAQTSTLGRLGWVPDLPIIPDKYRRRWGDYCLLRRKTNSSSGAEAEPQSDAGLVRSRELLLFVISKGRYEGKVRRCHCHLLSIAKGICIYLVDFQPTTAGHYLHNNRYIMEAVKLHLRRACDSPHVQAASQAFHDAVVTNPKSVVYGLLALATLLWGAGVLVRRWKKASAKASRSPSPDLEKPSSRSKGGKERPYGVWTPSDFKRPAANPYPNWSVTETKPLPYRPFRYGPKYNITMGLRSLQWDDWIELDNHYLKYHETKAKRLAERGSKCYHTAPEAWDGAVELLEELCSYLPQRYPSLFERTSTGMRNLATGEDVNCVERPLKEDPMALCARQVQDDLAIMFERPDGQYYLLAGAILLAGFWRLEDKLGMPLSEIHTSGNVPGYKEKLEKGMMNFFRRVQPDGPVVRNNYFIQVDDDLAWSNSIGDEDGPEGSVGWFTAQKNKAIEHHWFRSERQSLRRLPRSGGVVFTIRTYFHPITEIANEPYVPGRLASAIRSWDQTTQIYKGRDRYEQVLLEYLDNKHAEQVANGLDLSREEEVRNYPY</sequence>
<dbReference type="GeneID" id="92030248"/>
<keyword evidence="4 10" id="KW-0328">Glycosyltransferase</keyword>
<evidence type="ECO:0000313" key="12">
    <source>
        <dbReference type="EMBL" id="KAK7533107.1"/>
    </source>
</evidence>
<reference evidence="12 13" key="1">
    <citation type="submission" date="2024-04" db="EMBL/GenBank/DDBJ databases">
        <title>Phyllosticta paracitricarpa is synonymous to the EU quarantine fungus P. citricarpa based on phylogenomic analyses.</title>
        <authorList>
            <consortium name="Lawrence Berkeley National Laboratory"/>
            <person name="Van ingen-buijs V.A."/>
            <person name="Van westerhoven A.C."/>
            <person name="Haridas S."/>
            <person name="Skiadas P."/>
            <person name="Martin F."/>
            <person name="Groenewald J.Z."/>
            <person name="Crous P.W."/>
            <person name="Seidl M.F."/>
        </authorList>
    </citation>
    <scope>NUCLEOTIDE SEQUENCE [LARGE SCALE GENOMIC DNA]</scope>
    <source>
        <strain evidence="12 13">CPC 17464</strain>
    </source>
</reference>
<organism evidence="12 13">
    <name type="scientific">Phyllosticta citribraziliensis</name>
    <dbReference type="NCBI Taxonomy" id="989973"/>
    <lineage>
        <taxon>Eukaryota</taxon>
        <taxon>Fungi</taxon>
        <taxon>Dikarya</taxon>
        <taxon>Ascomycota</taxon>
        <taxon>Pezizomycotina</taxon>
        <taxon>Dothideomycetes</taxon>
        <taxon>Dothideomycetes incertae sedis</taxon>
        <taxon>Botryosphaeriales</taxon>
        <taxon>Phyllostictaceae</taxon>
        <taxon>Phyllosticta</taxon>
    </lineage>
</organism>
<name>A0ABR1LCY9_9PEZI</name>
<dbReference type="Proteomes" id="UP001360953">
    <property type="component" value="Unassembled WGS sequence"/>
</dbReference>
<comment type="similarity">
    <text evidence="3 10">Belongs to the glycosyltransferase 22 family.</text>
</comment>
<keyword evidence="6 10" id="KW-0812">Transmembrane</keyword>
<feature type="transmembrane region" description="Helical" evidence="10">
    <location>
        <begin position="382"/>
        <end position="401"/>
    </location>
</feature>
<feature type="transmembrane region" description="Helical" evidence="10">
    <location>
        <begin position="313"/>
        <end position="333"/>
    </location>
</feature>
<dbReference type="Pfam" id="PF03901">
    <property type="entry name" value="Glyco_transf_22"/>
    <property type="match status" value="1"/>
</dbReference>